<protein>
    <submittedName>
        <fullName evidence="3">Adhesin</fullName>
    </submittedName>
</protein>
<keyword evidence="4" id="KW-1185">Reference proteome</keyword>
<feature type="compositionally biased region" description="Low complexity" evidence="2">
    <location>
        <begin position="56"/>
        <end position="76"/>
    </location>
</feature>
<dbReference type="RefSeq" id="WP_214215975.1">
    <property type="nucleotide sequence ID" value="NZ_JABBFO010000035.1"/>
</dbReference>
<dbReference type="EMBL" id="JABBFO010000035">
    <property type="protein sequence ID" value="MBT0728557.1"/>
    <property type="molecule type" value="Genomic_DNA"/>
</dbReference>
<organism evidence="3 4">
    <name type="scientific">Rosenbergiella australiborealis</name>
    <dbReference type="NCBI Taxonomy" id="1544696"/>
    <lineage>
        <taxon>Bacteria</taxon>
        <taxon>Pseudomonadati</taxon>
        <taxon>Pseudomonadota</taxon>
        <taxon>Gammaproteobacteria</taxon>
        <taxon>Enterobacterales</taxon>
        <taxon>Erwiniaceae</taxon>
        <taxon>Rosenbergiella</taxon>
    </lineage>
</organism>
<feature type="region of interest" description="Disordered" evidence="2">
    <location>
        <begin position="41"/>
        <end position="76"/>
    </location>
</feature>
<evidence type="ECO:0000256" key="1">
    <source>
        <dbReference type="ARBA" id="ARBA00022656"/>
    </source>
</evidence>
<dbReference type="Pfam" id="PF13332">
    <property type="entry name" value="Fil_haemagg_2"/>
    <property type="match status" value="1"/>
</dbReference>
<accession>A0ABS5T867</accession>
<evidence type="ECO:0000313" key="4">
    <source>
        <dbReference type="Proteomes" id="UP000786875"/>
    </source>
</evidence>
<proteinExistence type="predicted"/>
<sequence>MNQAMTQAHSASQAYTGRLMALKGVQSALTGVQAYQAQQTEALKDDSASKSTMGVTLSWGSQSSTSTHTQVTQQNQGSQLIAGQHLMINAQEGDIRVVGSTLQAGNDLTLLAQRDVVLTSSQNRQQLTGNTRSQGATLGVGIHVGSGKKGVSIDASLNSATGRENGIAISHNETRLDAGKTLQIVSGRDTQLQGAQVSGHTVDMTVGRHLTLTSEQQTDHYFSSQTSGSVGGSASMGGGSFSLNLARDKMDSTYRSVQVQTGIFAGQGGFTIDVGKHTQLNGAVIGSTASAENNQLQTGTLGFNSILNHAQYKVEHQSVGLSTGSDIAKQLLSHAATSLLVGAKGSGRADSVTYSAISQGSLTILDSAEQSQS</sequence>
<gene>
    <name evidence="3" type="ORF">HGT73_14570</name>
</gene>
<comment type="caution">
    <text evidence="3">The sequence shown here is derived from an EMBL/GenBank/DDBJ whole genome shotgun (WGS) entry which is preliminary data.</text>
</comment>
<evidence type="ECO:0000313" key="3">
    <source>
        <dbReference type="EMBL" id="MBT0728557.1"/>
    </source>
</evidence>
<dbReference type="InterPro" id="IPR025157">
    <property type="entry name" value="Hemagglutinin_rpt"/>
</dbReference>
<dbReference type="Proteomes" id="UP000786875">
    <property type="component" value="Unassembled WGS sequence"/>
</dbReference>
<name>A0ABS5T867_9GAMM</name>
<evidence type="ECO:0000256" key="2">
    <source>
        <dbReference type="SAM" id="MobiDB-lite"/>
    </source>
</evidence>
<feature type="non-terminal residue" evidence="3">
    <location>
        <position position="373"/>
    </location>
</feature>
<reference evidence="3 4" key="1">
    <citation type="submission" date="2020-04" db="EMBL/GenBank/DDBJ databases">
        <title>Genome sequencing of Rosenbergiella species.</title>
        <authorList>
            <person name="Alvarez-Perez S."/>
            <person name="Lievens B."/>
        </authorList>
    </citation>
    <scope>NUCLEOTIDE SEQUENCE [LARGE SCALE GENOMIC DNA]</scope>
    <source>
        <strain evidence="3 4">CdVSA20.1</strain>
    </source>
</reference>
<keyword evidence="1" id="KW-0800">Toxin</keyword>